<evidence type="ECO:0000256" key="3">
    <source>
        <dbReference type="ARBA" id="ARBA00023136"/>
    </source>
</evidence>
<keyword evidence="1 4" id="KW-0812">Transmembrane</keyword>
<dbReference type="EMBL" id="LRRQ01000167">
    <property type="protein sequence ID" value="OAM87628.1"/>
    <property type="molecule type" value="Genomic_DNA"/>
</dbReference>
<proteinExistence type="predicted"/>
<dbReference type="PANTHER" id="PTHR42910">
    <property type="entry name" value="TRANSPORTER SCO4007-RELATED"/>
    <property type="match status" value="1"/>
</dbReference>
<feature type="domain" description="Major facilitator superfamily (MFS) profile" evidence="5">
    <location>
        <begin position="27"/>
        <end position="409"/>
    </location>
</feature>
<dbReference type="Gene3D" id="1.20.1250.20">
    <property type="entry name" value="MFS general substrate transporter like domains"/>
    <property type="match status" value="2"/>
</dbReference>
<keyword evidence="3 4" id="KW-0472">Membrane</keyword>
<accession>A0A178ID27</accession>
<dbReference type="InterPro" id="IPR011701">
    <property type="entry name" value="MFS"/>
</dbReference>
<feature type="transmembrane region" description="Helical" evidence="4">
    <location>
        <begin position="183"/>
        <end position="201"/>
    </location>
</feature>
<dbReference type="PANTHER" id="PTHR42910:SF1">
    <property type="entry name" value="MAJOR FACILITATOR SUPERFAMILY (MFS) PROFILE DOMAIN-CONTAINING PROTEIN"/>
    <property type="match status" value="1"/>
</dbReference>
<dbReference type="SUPFAM" id="SSF103473">
    <property type="entry name" value="MFS general substrate transporter"/>
    <property type="match status" value="1"/>
</dbReference>
<feature type="transmembrane region" description="Helical" evidence="4">
    <location>
        <begin position="96"/>
        <end position="117"/>
    </location>
</feature>
<dbReference type="CDD" id="cd17324">
    <property type="entry name" value="MFS_NepI_like"/>
    <property type="match status" value="1"/>
</dbReference>
<evidence type="ECO:0000313" key="6">
    <source>
        <dbReference type="EMBL" id="OAM87628.1"/>
    </source>
</evidence>
<dbReference type="GO" id="GO:0022857">
    <property type="term" value="F:transmembrane transporter activity"/>
    <property type="evidence" value="ECO:0007669"/>
    <property type="project" value="InterPro"/>
</dbReference>
<comment type="caution">
    <text evidence="6">The sequence shown here is derived from an EMBL/GenBank/DDBJ whole genome shotgun (WGS) entry which is preliminary data.</text>
</comment>
<dbReference type="Proteomes" id="UP000078486">
    <property type="component" value="Unassembled WGS sequence"/>
</dbReference>
<organism evidence="6 7">
    <name type="scientific">Termitidicoccus mucosus</name>
    <dbReference type="NCBI Taxonomy" id="1184151"/>
    <lineage>
        <taxon>Bacteria</taxon>
        <taxon>Pseudomonadati</taxon>
        <taxon>Verrucomicrobiota</taxon>
        <taxon>Opitutia</taxon>
        <taxon>Opitutales</taxon>
        <taxon>Opitutaceae</taxon>
        <taxon>Termitidicoccus</taxon>
    </lineage>
</organism>
<sequence>MSHQPTTPETTASATSGAARHQPEGLTAGLVFLLAFAAGLAVANIYYAQPLLNSIADSYRAGVPATSVIIVATQLGYASGLLLIVPLGDAFERRRLIVACVACTAVALVGAALAPTLHVLVALNYLVGLASVSPQLIVPFAATLAAPERRGRVVGTVMGGLLVGILASRSLSGFIGAHLGWQGVYYIGAAAMLLLAAGLRWKLPAQRPQQPVALPELLRSLWPILKGEPVLQRHLLVGAAGFAAFSAFWTALSFYLAARPEHYGSEVAGLFGLIGVAGALAAPIAGRLSDRLPARVVNGVSLGLMVVSFAVMALADWSLGWLIAGVFFMDAGAQGNQISNQSRIYALSPALRNRINAIYMVGFFVGGAVGSVLGSRALQHGGWTGVCATGAGLCLLGLLALFVRTGRRKTQDAR</sequence>
<feature type="transmembrane region" description="Helical" evidence="4">
    <location>
        <begin position="30"/>
        <end position="49"/>
    </location>
</feature>
<gene>
    <name evidence="6" type="ORF">AW736_22205</name>
</gene>
<evidence type="ECO:0000256" key="4">
    <source>
        <dbReference type="SAM" id="Phobius"/>
    </source>
</evidence>
<feature type="transmembrane region" description="Helical" evidence="4">
    <location>
        <begin position="235"/>
        <end position="257"/>
    </location>
</feature>
<protein>
    <submittedName>
        <fullName evidence="6">MFS transporter permease</fullName>
    </submittedName>
</protein>
<feature type="transmembrane region" description="Helical" evidence="4">
    <location>
        <begin position="153"/>
        <end position="177"/>
    </location>
</feature>
<evidence type="ECO:0000259" key="5">
    <source>
        <dbReference type="PROSITE" id="PS50850"/>
    </source>
</evidence>
<reference evidence="6 7" key="1">
    <citation type="submission" date="2016-01" db="EMBL/GenBank/DDBJ databases">
        <title>High potential of lignocellulose degradation of a new Verrucomicrobia species.</title>
        <authorList>
            <person name="Wang Y."/>
            <person name="Shi Y."/>
            <person name="Qiu Z."/>
            <person name="Liu S."/>
            <person name="Yang H."/>
        </authorList>
    </citation>
    <scope>NUCLEOTIDE SEQUENCE [LARGE SCALE GENOMIC DNA]</scope>
    <source>
        <strain evidence="6 7">TSB47</strain>
    </source>
</reference>
<evidence type="ECO:0000313" key="7">
    <source>
        <dbReference type="Proteomes" id="UP000078486"/>
    </source>
</evidence>
<evidence type="ECO:0000256" key="2">
    <source>
        <dbReference type="ARBA" id="ARBA00022989"/>
    </source>
</evidence>
<feature type="transmembrane region" description="Helical" evidence="4">
    <location>
        <begin position="123"/>
        <end position="146"/>
    </location>
</feature>
<dbReference type="InterPro" id="IPR036259">
    <property type="entry name" value="MFS_trans_sf"/>
</dbReference>
<dbReference type="AlphaFoldDB" id="A0A178ID27"/>
<feature type="transmembrane region" description="Helical" evidence="4">
    <location>
        <begin position="319"/>
        <end position="336"/>
    </location>
</feature>
<keyword evidence="2 4" id="KW-1133">Transmembrane helix</keyword>
<dbReference type="STRING" id="1184151.AW736_22205"/>
<feature type="transmembrane region" description="Helical" evidence="4">
    <location>
        <begin position="61"/>
        <end position="84"/>
    </location>
</feature>
<feature type="transmembrane region" description="Helical" evidence="4">
    <location>
        <begin position="383"/>
        <end position="403"/>
    </location>
</feature>
<dbReference type="PROSITE" id="PS50850">
    <property type="entry name" value="MFS"/>
    <property type="match status" value="1"/>
</dbReference>
<dbReference type="RefSeq" id="WP_068772498.1">
    <property type="nucleotide sequence ID" value="NZ_CP109796.1"/>
</dbReference>
<name>A0A178ID27_9BACT</name>
<evidence type="ECO:0000256" key="1">
    <source>
        <dbReference type="ARBA" id="ARBA00022692"/>
    </source>
</evidence>
<feature type="transmembrane region" description="Helical" evidence="4">
    <location>
        <begin position="263"/>
        <end position="284"/>
    </location>
</feature>
<keyword evidence="7" id="KW-1185">Reference proteome</keyword>
<feature type="transmembrane region" description="Helical" evidence="4">
    <location>
        <begin position="357"/>
        <end position="377"/>
    </location>
</feature>
<dbReference type="InterPro" id="IPR020846">
    <property type="entry name" value="MFS_dom"/>
</dbReference>
<feature type="transmembrane region" description="Helical" evidence="4">
    <location>
        <begin position="296"/>
        <end position="313"/>
    </location>
</feature>
<dbReference type="OrthoDB" id="9815356at2"/>
<dbReference type="Pfam" id="PF07690">
    <property type="entry name" value="MFS_1"/>
    <property type="match status" value="1"/>
</dbReference>